<proteinExistence type="predicted"/>
<protein>
    <submittedName>
        <fullName evidence="1">Uncharacterized protein</fullName>
    </submittedName>
</protein>
<reference evidence="2" key="1">
    <citation type="journal article" date="2015" name="Nat. Genet.">
        <title>The genome and transcriptome of the zoonotic hookworm Ancylostoma ceylanicum identify infection-specific gene families.</title>
        <authorList>
            <person name="Schwarz E.M."/>
            <person name="Hu Y."/>
            <person name="Antoshechkin I."/>
            <person name="Miller M.M."/>
            <person name="Sternberg P.W."/>
            <person name="Aroian R.V."/>
        </authorList>
    </citation>
    <scope>NUCLEOTIDE SEQUENCE</scope>
    <source>
        <strain evidence="2">HY135</strain>
    </source>
</reference>
<dbReference type="AlphaFoldDB" id="A0A016UJH9"/>
<keyword evidence="2" id="KW-1185">Reference proteome</keyword>
<comment type="caution">
    <text evidence="1">The sequence shown here is derived from an EMBL/GenBank/DDBJ whole genome shotgun (WGS) entry which is preliminary data.</text>
</comment>
<organism evidence="1 2">
    <name type="scientific">Ancylostoma ceylanicum</name>
    <dbReference type="NCBI Taxonomy" id="53326"/>
    <lineage>
        <taxon>Eukaryota</taxon>
        <taxon>Metazoa</taxon>
        <taxon>Ecdysozoa</taxon>
        <taxon>Nematoda</taxon>
        <taxon>Chromadorea</taxon>
        <taxon>Rhabditida</taxon>
        <taxon>Rhabditina</taxon>
        <taxon>Rhabditomorpha</taxon>
        <taxon>Strongyloidea</taxon>
        <taxon>Ancylostomatidae</taxon>
        <taxon>Ancylostomatinae</taxon>
        <taxon>Ancylostoma</taxon>
    </lineage>
</organism>
<evidence type="ECO:0000313" key="2">
    <source>
        <dbReference type="Proteomes" id="UP000024635"/>
    </source>
</evidence>
<name>A0A016UJH9_9BILA</name>
<sequence>MEKRAWPCDSDWHIRAARPPICLKLYGVDSVIKVHFCMPLYEFEQVGVTGGLNTPIRVVWSHPFSLTTTHTEKKEKKLNIEGQMEKNRKSHNKIVLDYEDIAAEIVSHGGHERAFVHDQSTSDQNNYATTIFTNFYSRSDHCKILRWVPYRLPEKSVNS</sequence>
<evidence type="ECO:0000313" key="1">
    <source>
        <dbReference type="EMBL" id="EYC15519.1"/>
    </source>
</evidence>
<dbReference type="Proteomes" id="UP000024635">
    <property type="component" value="Unassembled WGS sequence"/>
</dbReference>
<accession>A0A016UJH9</accession>
<dbReference type="EMBL" id="JARK01001372">
    <property type="protein sequence ID" value="EYC15519.1"/>
    <property type="molecule type" value="Genomic_DNA"/>
</dbReference>
<gene>
    <name evidence="1" type="primary">Acey_s0036.g3189</name>
    <name evidence="1" type="ORF">Y032_0036g3189</name>
</gene>